<evidence type="ECO:0000313" key="4">
    <source>
        <dbReference type="Proteomes" id="UP000304880"/>
    </source>
</evidence>
<evidence type="ECO:0000313" key="3">
    <source>
        <dbReference type="EMBL" id="TNH39499.1"/>
    </source>
</evidence>
<dbReference type="PANTHER" id="PTHR15108">
    <property type="entry name" value="N-ACYLGLUCOSAMINE-2-EPIMERASE"/>
    <property type="match status" value="1"/>
</dbReference>
<dbReference type="SUPFAM" id="SSF48208">
    <property type="entry name" value="Six-hairpin glycosidases"/>
    <property type="match status" value="1"/>
</dbReference>
<dbReference type="GO" id="GO:0005975">
    <property type="term" value="P:carbohydrate metabolic process"/>
    <property type="evidence" value="ECO:0007669"/>
    <property type="project" value="InterPro"/>
</dbReference>
<comment type="similarity">
    <text evidence="1">Belongs to the N-acylglucosamine 2-epimerase family.</text>
</comment>
<dbReference type="Pfam" id="PF07221">
    <property type="entry name" value="GlcNAc_2-epim"/>
    <property type="match status" value="1"/>
</dbReference>
<dbReference type="InterPro" id="IPR008928">
    <property type="entry name" value="6-hairpin_glycosidase_sf"/>
</dbReference>
<dbReference type="Gene3D" id="1.50.10.10">
    <property type="match status" value="1"/>
</dbReference>
<name>A0A5C4R6F0_9RHOB</name>
<organism evidence="3 4">
    <name type="scientific">Paracoccus haeundaensis</name>
    <dbReference type="NCBI Taxonomy" id="225362"/>
    <lineage>
        <taxon>Bacteria</taxon>
        <taxon>Pseudomonadati</taxon>
        <taxon>Pseudomonadota</taxon>
        <taxon>Alphaproteobacteria</taxon>
        <taxon>Rhodobacterales</taxon>
        <taxon>Paracoccaceae</taxon>
        <taxon>Paracoccus</taxon>
    </lineage>
</organism>
<dbReference type="EMBL" id="VDDC01000015">
    <property type="protein sequence ID" value="TNH39499.1"/>
    <property type="molecule type" value="Genomic_DNA"/>
</dbReference>
<evidence type="ECO:0000256" key="2">
    <source>
        <dbReference type="ARBA" id="ARBA00023235"/>
    </source>
</evidence>
<comment type="caution">
    <text evidence="3">The sequence shown here is derived from an EMBL/GenBank/DDBJ whole genome shotgun (WGS) entry which is preliminary data.</text>
</comment>
<dbReference type="GO" id="GO:0016853">
    <property type="term" value="F:isomerase activity"/>
    <property type="evidence" value="ECO:0007669"/>
    <property type="project" value="UniProtKB-KW"/>
</dbReference>
<reference evidence="3 4" key="1">
    <citation type="submission" date="2019-06" db="EMBL/GenBank/DDBJ databases">
        <authorList>
            <person name="Li J."/>
        </authorList>
    </citation>
    <scope>NUCLEOTIDE SEQUENCE [LARGE SCALE GENOMIC DNA]</scope>
    <source>
        <strain evidence="3 4">CGMCC 1.8012</strain>
    </source>
</reference>
<dbReference type="InterPro" id="IPR012341">
    <property type="entry name" value="6hp_glycosidase-like_sf"/>
</dbReference>
<keyword evidence="4" id="KW-1185">Reference proteome</keyword>
<gene>
    <name evidence="3" type="ORF">FHD67_10080</name>
</gene>
<dbReference type="Proteomes" id="UP000304880">
    <property type="component" value="Unassembled WGS sequence"/>
</dbReference>
<protein>
    <submittedName>
        <fullName evidence="3">AGE family epimerase/isomerase</fullName>
    </submittedName>
</protein>
<keyword evidence="2 3" id="KW-0413">Isomerase</keyword>
<dbReference type="AlphaFoldDB" id="A0A5C4R6F0"/>
<evidence type="ECO:0000256" key="1">
    <source>
        <dbReference type="ARBA" id="ARBA00008558"/>
    </source>
</evidence>
<proteinExistence type="inferred from homology"/>
<sequence>MAMSVLDDTDHRAFLARDAHRALNFFDASIRPEGGFHVLDLDGTPLPGTVQELHTTTRLVHSYALAQMAGRPDRAGIVDQGMDWLWRAHRDTDHGGYLWAVDGTAPVEGPKLAYGHAFVLLAASSAKMIGHPDADRLLADITQVLDRHYWDDDAGLFRDEFTRDWQAFSTYRGMNANMHGVEALLAAFEATGAPVHLDRAGRILEFFIAGQAAAHGWRIPEHYDDRWRPDHAYAGNPMFRPAGTTPGHSFEMARLLLHWWDLAGRPDTGAIAQARALVDTALADAWADRGGLAYTLRDGRVDNPARYWWPVTEAIGALAALIKLDPRPGDGDWYRRLWAFADGHLIDHARGGWFPELGNDDRPAATQFKGKPDIYHALQADLLPLARGVSHQARDLARTCPLRDAAGLG</sequence>
<accession>A0A5C4R6F0</accession>
<dbReference type="InterPro" id="IPR010819">
    <property type="entry name" value="AGE/CE"/>
</dbReference>